<gene>
    <name evidence="1" type="ORF">Q8W38_21050</name>
</gene>
<protein>
    <submittedName>
        <fullName evidence="1">Pyocin activator PrtN family protein</fullName>
    </submittedName>
</protein>
<proteinExistence type="predicted"/>
<evidence type="ECO:0000313" key="2">
    <source>
        <dbReference type="Proteomes" id="UP001177883"/>
    </source>
</evidence>
<reference evidence="1" key="1">
    <citation type="submission" date="2023-07" db="EMBL/GenBank/DDBJ databases">
        <title>Genome content predicts the carbon catabolic preferences of heterotrophic bacteria.</title>
        <authorList>
            <person name="Gralka M."/>
        </authorList>
    </citation>
    <scope>NUCLEOTIDE SEQUENCE</scope>
    <source>
        <strain evidence="1">6E03</strain>
    </source>
</reference>
<accession>A0ABD5AFM3</accession>
<name>A0ABD5AFM3_VIBSP</name>
<dbReference type="AlphaFoldDB" id="A0ABD5AFM3"/>
<comment type="caution">
    <text evidence="1">The sequence shown here is derived from an EMBL/GenBank/DDBJ whole genome shotgun (WGS) entry which is preliminary data.</text>
</comment>
<evidence type="ECO:0000313" key="1">
    <source>
        <dbReference type="EMBL" id="MDP2491844.1"/>
    </source>
</evidence>
<dbReference type="EMBL" id="JAUYVK010000030">
    <property type="protein sequence ID" value="MDP2491844.1"/>
    <property type="molecule type" value="Genomic_DNA"/>
</dbReference>
<dbReference type="Proteomes" id="UP001177883">
    <property type="component" value="Unassembled WGS sequence"/>
</dbReference>
<dbReference type="Pfam" id="PF11112">
    <property type="entry name" value="PyocinActivator"/>
    <property type="match status" value="1"/>
</dbReference>
<dbReference type="RefSeq" id="WP_102491204.1">
    <property type="nucleotide sequence ID" value="NZ_JAUYVK010000030.1"/>
</dbReference>
<dbReference type="InterPro" id="IPR020518">
    <property type="entry name" value="Tscrpt_reg_PrtN"/>
</dbReference>
<sequence length="95" mass="10848">MRNNSRNESRLDTKSMLTVMFGMNPIVALEAVTEQFLDISINTAQRKARLNELPFATFRLGESQKSPWFVYIDDLAGYIDQQRALAQIAHTRANT</sequence>
<organism evidence="1 2">
    <name type="scientific">Vibrio splendidus</name>
    <dbReference type="NCBI Taxonomy" id="29497"/>
    <lineage>
        <taxon>Bacteria</taxon>
        <taxon>Pseudomonadati</taxon>
        <taxon>Pseudomonadota</taxon>
        <taxon>Gammaproteobacteria</taxon>
        <taxon>Vibrionales</taxon>
        <taxon>Vibrionaceae</taxon>
        <taxon>Vibrio</taxon>
    </lineage>
</organism>